<name>A0ABN3ZT83_GEOTH</name>
<dbReference type="EMBL" id="CP003125">
    <property type="protein sequence ID" value="AEV18939.1"/>
    <property type="molecule type" value="Genomic_DNA"/>
</dbReference>
<evidence type="ECO:0000313" key="2">
    <source>
        <dbReference type="Proteomes" id="UP000005636"/>
    </source>
</evidence>
<accession>A0ABN3ZT83</accession>
<reference evidence="1 2" key="1">
    <citation type="submission" date="2011-11" db="EMBL/GenBank/DDBJ databases">
        <title>Complete genome sequence of thermophilic Geobacillus thermoleovorans CCB_US3_UF5.</title>
        <authorList>
            <person name="Muhd Sakaff M.K.L."/>
            <person name="Abdul Rahman A.Y."/>
            <person name="Saito J.A."/>
            <person name="Hou S."/>
            <person name="Alam M."/>
        </authorList>
    </citation>
    <scope>NUCLEOTIDE SEQUENCE [LARGE SCALE GENOMIC DNA]</scope>
    <source>
        <strain evidence="1 2">CCB_US3_UF5</strain>
    </source>
</reference>
<keyword evidence="2" id="KW-1185">Reference proteome</keyword>
<protein>
    <submittedName>
        <fullName evidence="1">Uncharacterized protein</fullName>
    </submittedName>
</protein>
<proteinExistence type="predicted"/>
<dbReference type="Proteomes" id="UP000005636">
    <property type="component" value="Chromosome"/>
</dbReference>
<organism evidence="1 2">
    <name type="scientific">Geobacillus thermoleovorans CCB_US3_UF5</name>
    <dbReference type="NCBI Taxonomy" id="1111068"/>
    <lineage>
        <taxon>Bacteria</taxon>
        <taxon>Bacillati</taxon>
        <taxon>Bacillota</taxon>
        <taxon>Bacilli</taxon>
        <taxon>Bacillales</taxon>
        <taxon>Anoxybacillaceae</taxon>
        <taxon>Geobacillus</taxon>
        <taxon>Geobacillus thermoleovorans group</taxon>
    </lineage>
</organism>
<gene>
    <name evidence="1" type="ORF">GTCCBUS3UF5_16270</name>
</gene>
<sequence>MLLPLYHNKMNDHSFLLAFHAHHVLDGMEKNDAIVKLTSIQCL</sequence>
<evidence type="ECO:0000313" key="1">
    <source>
        <dbReference type="EMBL" id="AEV18939.1"/>
    </source>
</evidence>